<evidence type="ECO:0000313" key="1">
    <source>
        <dbReference type="EMBL" id="JAH45830.1"/>
    </source>
</evidence>
<proteinExistence type="predicted"/>
<accession>A0A0E9SYW4</accession>
<dbReference type="AlphaFoldDB" id="A0A0E9SYW4"/>
<sequence length="44" mass="5552">MSFQHRYSIWKTRMECYVISKRFTLKRLIKRISLQLAYLHAFRM</sequence>
<protein>
    <submittedName>
        <fullName evidence="1">Uncharacterized protein</fullName>
    </submittedName>
</protein>
<dbReference type="EMBL" id="GBXM01062747">
    <property type="protein sequence ID" value="JAH45830.1"/>
    <property type="molecule type" value="Transcribed_RNA"/>
</dbReference>
<reference evidence="1" key="2">
    <citation type="journal article" date="2015" name="Fish Shellfish Immunol.">
        <title>Early steps in the European eel (Anguilla anguilla)-Vibrio vulnificus interaction in the gills: Role of the RtxA13 toxin.</title>
        <authorList>
            <person name="Callol A."/>
            <person name="Pajuelo D."/>
            <person name="Ebbesson L."/>
            <person name="Teles M."/>
            <person name="MacKenzie S."/>
            <person name="Amaro C."/>
        </authorList>
    </citation>
    <scope>NUCLEOTIDE SEQUENCE</scope>
</reference>
<organism evidence="1">
    <name type="scientific">Anguilla anguilla</name>
    <name type="common">European freshwater eel</name>
    <name type="synonym">Muraena anguilla</name>
    <dbReference type="NCBI Taxonomy" id="7936"/>
    <lineage>
        <taxon>Eukaryota</taxon>
        <taxon>Metazoa</taxon>
        <taxon>Chordata</taxon>
        <taxon>Craniata</taxon>
        <taxon>Vertebrata</taxon>
        <taxon>Euteleostomi</taxon>
        <taxon>Actinopterygii</taxon>
        <taxon>Neopterygii</taxon>
        <taxon>Teleostei</taxon>
        <taxon>Anguilliformes</taxon>
        <taxon>Anguillidae</taxon>
        <taxon>Anguilla</taxon>
    </lineage>
</organism>
<reference evidence="1" key="1">
    <citation type="submission" date="2014-11" db="EMBL/GenBank/DDBJ databases">
        <authorList>
            <person name="Amaro Gonzalez C."/>
        </authorList>
    </citation>
    <scope>NUCLEOTIDE SEQUENCE</scope>
</reference>
<name>A0A0E9SYW4_ANGAN</name>